<evidence type="ECO:0000256" key="1">
    <source>
        <dbReference type="SAM" id="SignalP"/>
    </source>
</evidence>
<reference evidence="2" key="1">
    <citation type="submission" date="2025-08" db="UniProtKB">
        <authorList>
            <consortium name="Ensembl"/>
        </authorList>
    </citation>
    <scope>IDENTIFICATION</scope>
</reference>
<feature type="signal peptide" evidence="1">
    <location>
        <begin position="1"/>
        <end position="22"/>
    </location>
</feature>
<accession>A0A3B5L1T7</accession>
<reference evidence="2" key="2">
    <citation type="submission" date="2025-09" db="UniProtKB">
        <authorList>
            <consortium name="Ensembl"/>
        </authorList>
    </citation>
    <scope>IDENTIFICATION</scope>
</reference>
<evidence type="ECO:0000313" key="2">
    <source>
        <dbReference type="Ensembl" id="ENSXCOP00000006263.1"/>
    </source>
</evidence>
<feature type="chain" id="PRO_5017327090" description="Secreted protein" evidence="1">
    <location>
        <begin position="23"/>
        <end position="80"/>
    </location>
</feature>
<keyword evidence="3" id="KW-1185">Reference proteome</keyword>
<dbReference type="Ensembl" id="ENSXCOT00000006338.1">
    <property type="protein sequence ID" value="ENSXCOP00000006263.1"/>
    <property type="gene ID" value="ENSXCOG00000004841.1"/>
</dbReference>
<protein>
    <recommendedName>
        <fullName evidence="4">Secreted protein</fullName>
    </recommendedName>
</protein>
<keyword evidence="1" id="KW-0732">Signal</keyword>
<proteinExistence type="predicted"/>
<name>A0A3B5L1T7_9TELE</name>
<sequence>MRKYSAVLTGLILIQTCKLSFSFISHSLCIQLTETVGQLVLASSPTRKHLTWLSGAIYRQRSHQGGQQSAKINLLSINHF</sequence>
<dbReference type="Proteomes" id="UP000261380">
    <property type="component" value="Unplaced"/>
</dbReference>
<organism evidence="2 3">
    <name type="scientific">Xiphophorus couchianus</name>
    <name type="common">Monterrey platyfish</name>
    <dbReference type="NCBI Taxonomy" id="32473"/>
    <lineage>
        <taxon>Eukaryota</taxon>
        <taxon>Metazoa</taxon>
        <taxon>Chordata</taxon>
        <taxon>Craniata</taxon>
        <taxon>Vertebrata</taxon>
        <taxon>Euteleostomi</taxon>
        <taxon>Actinopterygii</taxon>
        <taxon>Neopterygii</taxon>
        <taxon>Teleostei</taxon>
        <taxon>Neoteleostei</taxon>
        <taxon>Acanthomorphata</taxon>
        <taxon>Ovalentaria</taxon>
        <taxon>Atherinomorphae</taxon>
        <taxon>Cyprinodontiformes</taxon>
        <taxon>Poeciliidae</taxon>
        <taxon>Poeciliinae</taxon>
        <taxon>Xiphophorus</taxon>
    </lineage>
</organism>
<evidence type="ECO:0008006" key="4">
    <source>
        <dbReference type="Google" id="ProtNLM"/>
    </source>
</evidence>
<dbReference type="AlphaFoldDB" id="A0A3B5L1T7"/>
<evidence type="ECO:0000313" key="3">
    <source>
        <dbReference type="Proteomes" id="UP000261380"/>
    </source>
</evidence>